<protein>
    <submittedName>
        <fullName evidence="1">Phytanoyl-CoA dioxygenase family protein</fullName>
    </submittedName>
</protein>
<proteinExistence type="predicted"/>
<feature type="non-terminal residue" evidence="1">
    <location>
        <position position="89"/>
    </location>
</feature>
<reference evidence="1 2" key="1">
    <citation type="submission" date="2020-01" db="EMBL/GenBank/DDBJ databases">
        <title>Insect and environment-associated Actinomycetes.</title>
        <authorList>
            <person name="Currrie C."/>
            <person name="Chevrette M."/>
            <person name="Carlson C."/>
            <person name="Stubbendieck R."/>
            <person name="Wendt-Pienkowski E."/>
        </authorList>
    </citation>
    <scope>NUCLEOTIDE SEQUENCE [LARGE SCALE GENOMIC DNA]</scope>
    <source>
        <strain evidence="1 2">SID14438</strain>
    </source>
</reference>
<dbReference type="Gene3D" id="2.60.120.620">
    <property type="entry name" value="q2cbj1_9rhob like domain"/>
    <property type="match status" value="1"/>
</dbReference>
<keyword evidence="1" id="KW-0560">Oxidoreductase</keyword>
<keyword evidence="1" id="KW-0223">Dioxygenase</keyword>
<accession>A0A6N9V3W7</accession>
<dbReference type="AlphaFoldDB" id="A0A6N9V3W7"/>
<dbReference type="Pfam" id="PF05721">
    <property type="entry name" value="PhyH"/>
    <property type="match status" value="1"/>
</dbReference>
<gene>
    <name evidence="1" type="ORF">G3I39_10300</name>
</gene>
<dbReference type="GO" id="GO:0016706">
    <property type="term" value="F:2-oxoglutarate-dependent dioxygenase activity"/>
    <property type="evidence" value="ECO:0007669"/>
    <property type="project" value="UniProtKB-ARBA"/>
</dbReference>
<dbReference type="RefSeq" id="WP_164357006.1">
    <property type="nucleotide sequence ID" value="NZ_JAAGME010000401.1"/>
</dbReference>
<dbReference type="SUPFAM" id="SSF51197">
    <property type="entry name" value="Clavaminate synthase-like"/>
    <property type="match status" value="1"/>
</dbReference>
<sequence length="89" mass="10258">DRSELDQMLDDNAAYNGAEVRKIPVHIPKGHVNFHHCRTYHGSGANVSDRPRRAISFHLQDGANRYRDFFRSDGTQVAYNHDLLVRRTP</sequence>
<name>A0A6N9V3W7_STRMI</name>
<comment type="caution">
    <text evidence="1">The sequence shown here is derived from an EMBL/GenBank/DDBJ whole genome shotgun (WGS) entry which is preliminary data.</text>
</comment>
<dbReference type="EMBL" id="JAAGME010000401">
    <property type="protein sequence ID" value="NEB67436.1"/>
    <property type="molecule type" value="Genomic_DNA"/>
</dbReference>
<dbReference type="Proteomes" id="UP000471648">
    <property type="component" value="Unassembled WGS sequence"/>
</dbReference>
<organism evidence="1 2">
    <name type="scientific">Streptomyces microflavus</name>
    <name type="common">Streptomyces lipmanii</name>
    <dbReference type="NCBI Taxonomy" id="1919"/>
    <lineage>
        <taxon>Bacteria</taxon>
        <taxon>Bacillati</taxon>
        <taxon>Actinomycetota</taxon>
        <taxon>Actinomycetes</taxon>
        <taxon>Kitasatosporales</taxon>
        <taxon>Streptomycetaceae</taxon>
        <taxon>Streptomyces</taxon>
    </lineage>
</organism>
<feature type="non-terminal residue" evidence="1">
    <location>
        <position position="1"/>
    </location>
</feature>
<evidence type="ECO:0000313" key="1">
    <source>
        <dbReference type="EMBL" id="NEB67436.1"/>
    </source>
</evidence>
<dbReference type="InterPro" id="IPR008775">
    <property type="entry name" value="Phytyl_CoA_dOase-like"/>
</dbReference>
<evidence type="ECO:0000313" key="2">
    <source>
        <dbReference type="Proteomes" id="UP000471648"/>
    </source>
</evidence>